<evidence type="ECO:0000256" key="4">
    <source>
        <dbReference type="ARBA" id="ARBA00004613"/>
    </source>
</evidence>
<keyword evidence="14" id="KW-0472">Membrane</keyword>
<evidence type="ECO:0000256" key="6">
    <source>
        <dbReference type="ARBA" id="ARBA00022525"/>
    </source>
</evidence>
<evidence type="ECO:0000256" key="11">
    <source>
        <dbReference type="ARBA" id="ARBA00022801"/>
    </source>
</evidence>
<dbReference type="InterPro" id="IPR000710">
    <property type="entry name" value="Peptidase_S6"/>
</dbReference>
<dbReference type="InterPro" id="IPR057393">
    <property type="entry name" value="PIC_HAP1_IgA0_b-sol2"/>
</dbReference>
<evidence type="ECO:0000256" key="2">
    <source>
        <dbReference type="ARBA" id="ARBA00004418"/>
    </source>
</evidence>
<dbReference type="PRINTS" id="PR00921">
    <property type="entry name" value="IGASERPTASE"/>
</dbReference>
<evidence type="ECO:0000256" key="17">
    <source>
        <dbReference type="SAM" id="MobiDB-lite"/>
    </source>
</evidence>
<comment type="subcellular location">
    <subcellularLocation>
        <location evidence="3">Cell outer membrane</location>
        <topology evidence="3">Multi-pass membrane protein</topology>
    </subcellularLocation>
    <subcellularLocation>
        <location evidence="1">Cell surface</location>
    </subcellularLocation>
    <subcellularLocation>
        <location evidence="2">Periplasm</location>
    </subcellularLocation>
    <subcellularLocation>
        <location evidence="4">Secreted</location>
    </subcellularLocation>
</comment>
<dbReference type="InterPro" id="IPR012332">
    <property type="entry name" value="Autotransporter_pectin_lyase_C"/>
</dbReference>
<keyword evidence="9 18" id="KW-0732">Signal</keyword>
<dbReference type="InterPro" id="IPR006315">
    <property type="entry name" value="OM_autotransptr_brl_dom"/>
</dbReference>
<dbReference type="EMBL" id="DAAUOA010000053">
    <property type="protein sequence ID" value="HAF2207065.1"/>
    <property type="molecule type" value="Genomic_DNA"/>
</dbReference>
<keyword evidence="7" id="KW-0645">Protease</keyword>
<dbReference type="Gene3D" id="2.40.128.130">
    <property type="entry name" value="Autotransporter beta-domain"/>
    <property type="match status" value="1"/>
</dbReference>
<dbReference type="InterPro" id="IPR009003">
    <property type="entry name" value="Peptidase_S1_PA"/>
</dbReference>
<evidence type="ECO:0000256" key="7">
    <source>
        <dbReference type="ARBA" id="ARBA00022670"/>
    </source>
</evidence>
<dbReference type="SMART" id="SM00869">
    <property type="entry name" value="Autotransporter"/>
    <property type="match status" value="1"/>
</dbReference>
<dbReference type="InterPro" id="IPR050909">
    <property type="entry name" value="Bact_Autotransporter_VF"/>
</dbReference>
<evidence type="ECO:0000256" key="16">
    <source>
        <dbReference type="ARBA" id="ARBA00023237"/>
    </source>
</evidence>
<dbReference type="Gene3D" id="2.160.20.20">
    <property type="match status" value="2"/>
</dbReference>
<dbReference type="Pfam" id="PF24078">
    <property type="entry name" value="Beta-sol_PIC_HAP1_IgA0_2nd"/>
    <property type="match status" value="1"/>
</dbReference>
<gene>
    <name evidence="21" type="ORF">G8N85_005170</name>
</gene>
<keyword evidence="15" id="KW-0865">Zymogen</keyword>
<dbReference type="AlphaFoldDB" id="A0A743Z333"/>
<evidence type="ECO:0000256" key="15">
    <source>
        <dbReference type="ARBA" id="ARBA00023145"/>
    </source>
</evidence>
<reference evidence="21" key="2">
    <citation type="submission" date="2020-02" db="EMBL/GenBank/DDBJ databases">
        <authorList>
            <consortium name="NCBI Pathogen Detection Project"/>
        </authorList>
    </citation>
    <scope>NUCLEOTIDE SEQUENCE</scope>
    <source>
        <strain evidence="21">MA.CK_01/00000941</strain>
    </source>
</reference>
<dbReference type="GO" id="GO:0042597">
    <property type="term" value="C:periplasmic space"/>
    <property type="evidence" value="ECO:0007669"/>
    <property type="project" value="UniProtKB-SubCell"/>
</dbReference>
<dbReference type="GO" id="GO:0005576">
    <property type="term" value="C:extracellular region"/>
    <property type="evidence" value="ECO:0007669"/>
    <property type="project" value="UniProtKB-SubCell"/>
</dbReference>
<keyword evidence="16" id="KW-0998">Cell outer membrane</keyword>
<dbReference type="InterPro" id="IPR005546">
    <property type="entry name" value="Autotransporte_beta"/>
</dbReference>
<dbReference type="SUPFAM" id="SSF103515">
    <property type="entry name" value="Autotransporter"/>
    <property type="match status" value="1"/>
</dbReference>
<dbReference type="InterPro" id="IPR011050">
    <property type="entry name" value="Pectin_lyase_fold/virulence"/>
</dbReference>
<evidence type="ECO:0000259" key="19">
    <source>
        <dbReference type="PROSITE" id="PS51208"/>
    </source>
</evidence>
<dbReference type="GO" id="GO:0009279">
    <property type="term" value="C:cell outer membrane"/>
    <property type="evidence" value="ECO:0007669"/>
    <property type="project" value="UniProtKB-SubCell"/>
</dbReference>
<dbReference type="SUPFAM" id="SSF50494">
    <property type="entry name" value="Trypsin-like serine proteases"/>
    <property type="match status" value="1"/>
</dbReference>
<dbReference type="Pfam" id="PF03212">
    <property type="entry name" value="Pertactin"/>
    <property type="match status" value="1"/>
</dbReference>
<evidence type="ECO:0000256" key="18">
    <source>
        <dbReference type="SAM" id="SignalP"/>
    </source>
</evidence>
<evidence type="ECO:0000256" key="8">
    <source>
        <dbReference type="ARBA" id="ARBA00022692"/>
    </source>
</evidence>
<feature type="signal peptide" evidence="18">
    <location>
        <begin position="1"/>
        <end position="23"/>
    </location>
</feature>
<dbReference type="GO" id="GO:0009986">
    <property type="term" value="C:cell surface"/>
    <property type="evidence" value="ECO:0007669"/>
    <property type="project" value="UniProtKB-SubCell"/>
</dbReference>
<name>A0A743Z333_SALER</name>
<dbReference type="GO" id="GO:0004252">
    <property type="term" value="F:serine-type endopeptidase activity"/>
    <property type="evidence" value="ECO:0007669"/>
    <property type="project" value="InterPro"/>
</dbReference>
<dbReference type="NCBIfam" id="TIGR01414">
    <property type="entry name" value="autotrans_barl"/>
    <property type="match status" value="1"/>
</dbReference>
<evidence type="ECO:0000256" key="9">
    <source>
        <dbReference type="ARBA" id="ARBA00022729"/>
    </source>
</evidence>
<evidence type="ECO:0000256" key="1">
    <source>
        <dbReference type="ARBA" id="ARBA00004241"/>
    </source>
</evidence>
<dbReference type="Pfam" id="PF02395">
    <property type="entry name" value="Peptidase_S6"/>
    <property type="match status" value="1"/>
</dbReference>
<dbReference type="Gene3D" id="2.40.10.120">
    <property type="match status" value="1"/>
</dbReference>
<evidence type="ECO:0000256" key="10">
    <source>
        <dbReference type="ARBA" id="ARBA00022764"/>
    </source>
</evidence>
<organism evidence="21">
    <name type="scientific">Salmonella enterica</name>
    <name type="common">Salmonella choleraesuis</name>
    <dbReference type="NCBI Taxonomy" id="28901"/>
    <lineage>
        <taxon>Bacteria</taxon>
        <taxon>Pseudomonadati</taxon>
        <taxon>Pseudomonadota</taxon>
        <taxon>Gammaproteobacteria</taxon>
        <taxon>Enterobacterales</taxon>
        <taxon>Enterobacteriaceae</taxon>
        <taxon>Salmonella</taxon>
    </lineage>
</organism>
<keyword evidence="13" id="KW-0843">Virulence</keyword>
<comment type="caution">
    <text evidence="21">The sequence shown here is derived from an EMBL/GenBank/DDBJ whole genome shotgun (WGS) entry which is preliminary data.</text>
</comment>
<keyword evidence="12" id="KW-0720">Serine protease</keyword>
<evidence type="ECO:0000256" key="5">
    <source>
        <dbReference type="ARBA" id="ARBA00022452"/>
    </source>
</evidence>
<keyword evidence="6" id="KW-0964">Secreted</keyword>
<proteinExistence type="predicted"/>
<feature type="domain" description="Autotransporter" evidence="19">
    <location>
        <begin position="962"/>
        <end position="1224"/>
    </location>
</feature>
<keyword evidence="10" id="KW-0574">Periplasm</keyword>
<dbReference type="GO" id="GO:0006508">
    <property type="term" value="P:proteolysis"/>
    <property type="evidence" value="ECO:0007669"/>
    <property type="project" value="UniProtKB-KW"/>
</dbReference>
<dbReference type="PANTHER" id="PTHR12338:SF10">
    <property type="entry name" value="ADHESION AND PENETRATION PROTEIN AUTOTRANSPORTER"/>
    <property type="match status" value="1"/>
</dbReference>
<dbReference type="PROSITE" id="PS51691">
    <property type="entry name" value="PEPTIDASE_S6"/>
    <property type="match status" value="1"/>
</dbReference>
<evidence type="ECO:0000256" key="12">
    <source>
        <dbReference type="ARBA" id="ARBA00022825"/>
    </source>
</evidence>
<dbReference type="PANTHER" id="PTHR12338">
    <property type="entry name" value="AUTOTRANSPORTER"/>
    <property type="match status" value="1"/>
</dbReference>
<evidence type="ECO:0000256" key="14">
    <source>
        <dbReference type="ARBA" id="ARBA00023136"/>
    </source>
</evidence>
<evidence type="ECO:0000256" key="3">
    <source>
        <dbReference type="ARBA" id="ARBA00004571"/>
    </source>
</evidence>
<evidence type="ECO:0000256" key="13">
    <source>
        <dbReference type="ARBA" id="ARBA00023026"/>
    </source>
</evidence>
<evidence type="ECO:0000259" key="20">
    <source>
        <dbReference type="PROSITE" id="PS51691"/>
    </source>
</evidence>
<feature type="domain" description="Peptidase S6" evidence="20">
    <location>
        <begin position="24"/>
        <end position="273"/>
    </location>
</feature>
<sequence>MRNIRLHSLVICISLSLNSQVYASTVRNDIPYQIYRDFAENKGVFQPGALNIPVYDNKGNLAGILNKAPMPDFSSVDSSIGVATLIDPQHVVSVKHNGGYSGVIFGGKGSNPDYHRTTYQLVSRNNAPEHDFHVPRLNKLVTEVVPATMTNSFVYGAYIDAARFPVFYRIGSGTQYTKAPDGNRHYQSAAYVYLTGGTVGRPVISDWSFVSGTEDVFSPRNGPLGTYGESGDSGSPLFAWDTQRNHWVLVGVLDSEIPNGNRWNILQADFIKRVLSNENTAPAVILQNKAQIEWSFDKSTGNGALTTDSGSTGTSWSMHGKEGNNADAGKNLFFYGEDGRLLLKDDVDQGAGALTFGADYVVSSEAGKTWKGAGLIINPNVKVTWQINGVAGDSLHKTGAGTLLVQGTGVNTGALSVGDGTVILDQRADAFGKKEVFSTIDIVSGRPTVVLSDAGQIDPGKIYFGYRGGRLDLNGNDISLSRLKAADNGAIVVNHNTDKNASVMLTGNGINNTNTDQIFMGVFGETDSTLANGELNIHYRPPSEKGYLAMTGGSNVNGTLFIDNGNVLLSGAPLLHASNVYMDDWTSSGFIFSKIDIAGGKGLQIGQYTTVLADINAQADSHVVVGYHHGNDDKNNTRKCTVNDNTGVTTCTTPVLTEAACAALPYSSLTGDIKLADNASLTLGKAIYNGAVQGASGSVIHMTSDSRWLMTADSATGGLIMKNGASVALSEPDDTGHGNTLIVQGNLSGSGNFNLHTQVAGKTGDRIIVNGLASGNYTLTVRDDGRDPAPDGWMQGLMSLTNRNQDFSKVNVTLTGGYSDIGAYRYRLMRQNSDYMLYNPLVPWQPLVPPVSAPDSGQESGQPSVPPVSVPGSDQESGQPSVPPVSAPGSVQESGQQSVPPVFVPDSGQESGQPSVPMVSAPGNAQANWISHGANTAISDFTSHFNLLSQQGESTEHYLSNLKPGQNGLWATLRANDLHYGNSSYRSYRQKLINQSLGADWQRDTPGGALQWGGVLSNTVSHATFDENAGARDSVSGMNLYGKFTFNSGLWLSGYAGAHYLNYSLKDNSTTERNGMLGYVAGLGVGYTWQNVGGLSLRPEAGVSLYGLPSGNYTLNSTLRVSEGAVRTTQYHAGLQVSQEMMVAGIPNSLFAKISYRMNPAAVESVCVNQHKLDANLYRSRTELTVGNEFAFGEVVQLNVKGGYTAGGGLKGSKDFSATLKYNF</sequence>
<keyword evidence="8" id="KW-0812">Transmembrane</keyword>
<dbReference type="InterPro" id="IPR036709">
    <property type="entry name" value="Autotransporte_beta_dom_sf"/>
</dbReference>
<feature type="chain" id="PRO_5028346593" evidence="18">
    <location>
        <begin position="24"/>
        <end position="1224"/>
    </location>
</feature>
<evidence type="ECO:0000313" key="21">
    <source>
        <dbReference type="EMBL" id="HAF2207065.1"/>
    </source>
</evidence>
<dbReference type="InterPro" id="IPR030396">
    <property type="entry name" value="Peptidase_S6_dom"/>
</dbReference>
<feature type="region of interest" description="Disordered" evidence="17">
    <location>
        <begin position="849"/>
        <end position="923"/>
    </location>
</feature>
<protein>
    <submittedName>
        <fullName evidence="21">Autotransporter outer membrane beta-barrel domain-containing protein</fullName>
    </submittedName>
</protein>
<keyword evidence="5" id="KW-1134">Transmembrane beta strand</keyword>
<dbReference type="PROSITE" id="PS51208">
    <property type="entry name" value="AUTOTRANSPORTER"/>
    <property type="match status" value="1"/>
</dbReference>
<accession>A0A743Z333</accession>
<dbReference type="SUPFAM" id="SSF51126">
    <property type="entry name" value="Pectin lyase-like"/>
    <property type="match status" value="1"/>
</dbReference>
<reference evidence="21" key="1">
    <citation type="journal article" date="2018" name="Genome Biol.">
        <title>SKESA: strategic k-mer extension for scrupulous assemblies.</title>
        <authorList>
            <person name="Souvorov A."/>
            <person name="Agarwala R."/>
            <person name="Lipman D.J."/>
        </authorList>
    </citation>
    <scope>NUCLEOTIDE SEQUENCE</scope>
    <source>
        <strain evidence="21">MA.CK_01/00000941</strain>
    </source>
</reference>
<keyword evidence="11" id="KW-0378">Hydrolase</keyword>
<dbReference type="InterPro" id="IPR004899">
    <property type="entry name" value="Pertactin_central"/>
</dbReference>
<feature type="compositionally biased region" description="Low complexity" evidence="17">
    <location>
        <begin position="870"/>
        <end position="880"/>
    </location>
</feature>